<feature type="region of interest" description="Disordered" evidence="1">
    <location>
        <begin position="1"/>
        <end position="43"/>
    </location>
</feature>
<proteinExistence type="predicted"/>
<evidence type="ECO:0000313" key="3">
    <source>
        <dbReference type="Proteomes" id="UP000578077"/>
    </source>
</evidence>
<feature type="region of interest" description="Disordered" evidence="1">
    <location>
        <begin position="75"/>
        <end position="106"/>
    </location>
</feature>
<dbReference type="RefSeq" id="WP_184633483.1">
    <property type="nucleotide sequence ID" value="NZ_BAABKT010000003.1"/>
</dbReference>
<organism evidence="2 3">
    <name type="scientific">Streptomonospora salina</name>
    <dbReference type="NCBI Taxonomy" id="104205"/>
    <lineage>
        <taxon>Bacteria</taxon>
        <taxon>Bacillati</taxon>
        <taxon>Actinomycetota</taxon>
        <taxon>Actinomycetes</taxon>
        <taxon>Streptosporangiales</taxon>
        <taxon>Nocardiopsidaceae</taxon>
        <taxon>Streptomonospora</taxon>
    </lineage>
</organism>
<dbReference type="Proteomes" id="UP000578077">
    <property type="component" value="Unassembled WGS sequence"/>
</dbReference>
<keyword evidence="3" id="KW-1185">Reference proteome</keyword>
<dbReference type="AlphaFoldDB" id="A0A841E0B5"/>
<dbReference type="EMBL" id="JACHLY010000001">
    <property type="protein sequence ID" value="MBB5997177.1"/>
    <property type="molecule type" value="Genomic_DNA"/>
</dbReference>
<gene>
    <name evidence="2" type="ORF">HNR25_000928</name>
</gene>
<protein>
    <submittedName>
        <fullName evidence="2">Uncharacterized protein</fullName>
    </submittedName>
</protein>
<reference evidence="2 3" key="1">
    <citation type="submission" date="2020-08" db="EMBL/GenBank/DDBJ databases">
        <title>Sequencing the genomes of 1000 actinobacteria strains.</title>
        <authorList>
            <person name="Klenk H.-P."/>
        </authorList>
    </citation>
    <scope>NUCLEOTIDE SEQUENCE [LARGE SCALE GENOMIC DNA]</scope>
    <source>
        <strain evidence="2 3">DSM 44593</strain>
    </source>
</reference>
<evidence type="ECO:0000256" key="1">
    <source>
        <dbReference type="SAM" id="MobiDB-lite"/>
    </source>
</evidence>
<accession>A0A841E0B5</accession>
<name>A0A841E0B5_9ACTN</name>
<comment type="caution">
    <text evidence="2">The sequence shown here is derived from an EMBL/GenBank/DDBJ whole genome shotgun (WGS) entry which is preliminary data.</text>
</comment>
<evidence type="ECO:0000313" key="2">
    <source>
        <dbReference type="EMBL" id="MBB5997177.1"/>
    </source>
</evidence>
<sequence length="106" mass="11468">MLKRLDLRGHRRHRAQRQAQDSEFQPDPGGALRRRGKDDQRVRARCPVAEEQIRHGHSVESEVFAVLGHGDVRNAGFGGGQGGADPHSTTPMIGHPGSGAVRPHAG</sequence>